<feature type="non-terminal residue" evidence="1">
    <location>
        <position position="1"/>
    </location>
</feature>
<protein>
    <submittedName>
        <fullName evidence="1">AAEL010282-PA</fullName>
    </submittedName>
</protein>
<reference evidence="1" key="1">
    <citation type="submission" date="2005-10" db="EMBL/GenBank/DDBJ databases">
        <authorList>
            <person name="Loftus B.J."/>
            <person name="Nene V.M."/>
            <person name="Hannick L.I."/>
            <person name="Bidwell S."/>
            <person name="Haas B."/>
            <person name="Amedeo P."/>
            <person name="Orvis J."/>
            <person name="Wortman J.R."/>
            <person name="White O.R."/>
            <person name="Salzberg S."/>
            <person name="Shumway M."/>
            <person name="Koo H."/>
            <person name="Zhao Y."/>
            <person name="Holmes M."/>
            <person name="Miller J."/>
            <person name="Schatz M."/>
            <person name="Pop M."/>
            <person name="Pai G."/>
            <person name="Utterback T."/>
            <person name="Rogers Y.-H."/>
            <person name="Kravitz S."/>
            <person name="Fraser C.M."/>
        </authorList>
    </citation>
    <scope>NUCLEOTIDE SEQUENCE</scope>
    <source>
        <strain evidence="1">Liverpool</strain>
    </source>
</reference>
<evidence type="ECO:0000313" key="1">
    <source>
        <dbReference type="EMBL" id="EAT37757.1"/>
    </source>
</evidence>
<reference evidence="1" key="2">
    <citation type="journal article" date="2007" name="Science">
        <title>Genome sequence of Aedes aegypti, a major arbovirus vector.</title>
        <authorList>
            <person name="Nene V."/>
            <person name="Wortman J.R."/>
            <person name="Lawson D."/>
            <person name="Haas B."/>
            <person name="Kodira C."/>
            <person name="Tu Z.J."/>
            <person name="Loftus B."/>
            <person name="Xi Z."/>
            <person name="Megy K."/>
            <person name="Grabherr M."/>
            <person name="Ren Q."/>
            <person name="Zdobnov E.M."/>
            <person name="Lobo N.F."/>
            <person name="Campbell K.S."/>
            <person name="Brown S.E."/>
            <person name="Bonaldo M.F."/>
            <person name="Zhu J."/>
            <person name="Sinkins S.P."/>
            <person name="Hogenkamp D.G."/>
            <person name="Amedeo P."/>
            <person name="Arensburger P."/>
            <person name="Atkinson P.W."/>
            <person name="Bidwell S."/>
            <person name="Biedler J."/>
            <person name="Birney E."/>
            <person name="Bruggner R.V."/>
            <person name="Costas J."/>
            <person name="Coy M.R."/>
            <person name="Crabtree J."/>
            <person name="Crawford M."/>
            <person name="Debruyn B."/>
            <person name="Decaprio D."/>
            <person name="Eiglmeier K."/>
            <person name="Eisenstadt E."/>
            <person name="El-Dorry H."/>
            <person name="Gelbart W.M."/>
            <person name="Gomes S.L."/>
            <person name="Hammond M."/>
            <person name="Hannick L.I."/>
            <person name="Hogan J.R."/>
            <person name="Holmes M.H."/>
            <person name="Jaffe D."/>
            <person name="Johnston J.S."/>
            <person name="Kennedy R.C."/>
            <person name="Koo H."/>
            <person name="Kravitz S."/>
            <person name="Kriventseva E.V."/>
            <person name="Kulp D."/>
            <person name="Labutti K."/>
            <person name="Lee E."/>
            <person name="Li S."/>
            <person name="Lovin D.D."/>
            <person name="Mao C."/>
            <person name="Mauceli E."/>
            <person name="Menck C.F."/>
            <person name="Miller J.R."/>
            <person name="Montgomery P."/>
            <person name="Mori A."/>
            <person name="Nascimento A.L."/>
            <person name="Naveira H.F."/>
            <person name="Nusbaum C."/>
            <person name="O'leary S."/>
            <person name="Orvis J."/>
            <person name="Pertea M."/>
            <person name="Quesneville H."/>
            <person name="Reidenbach K.R."/>
            <person name="Rogers Y.H."/>
            <person name="Roth C.W."/>
            <person name="Schneider J.R."/>
            <person name="Schatz M."/>
            <person name="Shumway M."/>
            <person name="Stanke M."/>
            <person name="Stinson E.O."/>
            <person name="Tubio J.M."/>
            <person name="Vanzee J.P."/>
            <person name="Verjovski-Almeida S."/>
            <person name="Werner D."/>
            <person name="White O."/>
            <person name="Wyder S."/>
            <person name="Zeng Q."/>
            <person name="Zhao Q."/>
            <person name="Zhao Y."/>
            <person name="Hill C.A."/>
            <person name="Raikhel A.S."/>
            <person name="Soares M.B."/>
            <person name="Knudson D.L."/>
            <person name="Lee N.H."/>
            <person name="Galagan J."/>
            <person name="Salzberg S.L."/>
            <person name="Paulsen I.T."/>
            <person name="Dimopoulos G."/>
            <person name="Collins F.H."/>
            <person name="Birren B."/>
            <person name="Fraser-Liggett C.M."/>
            <person name="Severson D.W."/>
        </authorList>
    </citation>
    <scope>NUCLEOTIDE SEQUENCE [LARGE SCALE GENOMIC DNA]</scope>
    <source>
        <strain evidence="1">Liverpool</strain>
    </source>
</reference>
<dbReference type="AlphaFoldDB" id="Q16TB4"/>
<reference evidence="1" key="3">
    <citation type="submission" date="2012-09" db="EMBL/GenBank/DDBJ databases">
        <authorList>
            <consortium name="VectorBase"/>
        </authorList>
    </citation>
    <scope>NUCLEOTIDE SEQUENCE</scope>
    <source>
        <strain evidence="1">Liverpool</strain>
    </source>
</reference>
<organism evidence="1 2">
    <name type="scientific">Aedes aegypti</name>
    <name type="common">Yellowfever mosquito</name>
    <name type="synonym">Culex aegypti</name>
    <dbReference type="NCBI Taxonomy" id="7159"/>
    <lineage>
        <taxon>Eukaryota</taxon>
        <taxon>Metazoa</taxon>
        <taxon>Ecdysozoa</taxon>
        <taxon>Arthropoda</taxon>
        <taxon>Hexapoda</taxon>
        <taxon>Insecta</taxon>
        <taxon>Pterygota</taxon>
        <taxon>Neoptera</taxon>
        <taxon>Endopterygota</taxon>
        <taxon>Diptera</taxon>
        <taxon>Nematocera</taxon>
        <taxon>Culicoidea</taxon>
        <taxon>Culicidae</taxon>
        <taxon>Culicinae</taxon>
        <taxon>Aedini</taxon>
        <taxon>Aedes</taxon>
        <taxon>Stegomyia</taxon>
    </lineage>
</organism>
<proteinExistence type="predicted"/>
<name>Q16TB4_AEDAE</name>
<dbReference type="HOGENOM" id="CLU_2489598_0_0_1"/>
<dbReference type="PaxDb" id="7159-AAEL010282-PA"/>
<accession>Q16TB4</accession>
<evidence type="ECO:0000313" key="2">
    <source>
        <dbReference type="Proteomes" id="UP000682892"/>
    </source>
</evidence>
<gene>
    <name evidence="1" type="ORF">AaeL_AAEL010282</name>
</gene>
<dbReference type="EMBL" id="CH477653">
    <property type="protein sequence ID" value="EAT37757.1"/>
    <property type="molecule type" value="Genomic_DNA"/>
</dbReference>
<sequence length="87" mass="9930">EALPEEKTKSLFSITELPSSSFRFPCTSGGQFHQKTCSINHQIPHQPSERGRNFYDQHWCPHHAFRGSHISAPIEGKCMHSEYALGY</sequence>
<dbReference type="Proteomes" id="UP000682892">
    <property type="component" value="Unassembled WGS sequence"/>
</dbReference>